<reference evidence="1" key="1">
    <citation type="submission" date="2020-07" db="EMBL/GenBank/DDBJ databases">
        <title>Methanobacterium. sp. MethCan genome.</title>
        <authorList>
            <person name="Postec A."/>
            <person name="Quemeneur M."/>
        </authorList>
    </citation>
    <scope>NUCLEOTIDE SEQUENCE</scope>
    <source>
        <strain evidence="1">MethCAN</strain>
    </source>
</reference>
<evidence type="ECO:0000313" key="1">
    <source>
        <dbReference type="EMBL" id="QUH24379.1"/>
    </source>
</evidence>
<dbReference type="InterPro" id="IPR058349">
    <property type="entry name" value="DUF8036"/>
</dbReference>
<gene>
    <name evidence="1" type="ORF">HYG87_10545</name>
</gene>
<name>A0A8T8K8W6_9EURY</name>
<proteinExistence type="predicted"/>
<dbReference type="EMBL" id="CP058560">
    <property type="protein sequence ID" value="QUH24379.1"/>
    <property type="molecule type" value="Genomic_DNA"/>
</dbReference>
<protein>
    <submittedName>
        <fullName evidence="1">Uncharacterized protein</fullName>
    </submittedName>
</protein>
<dbReference type="OrthoDB" id="68835at2157"/>
<dbReference type="AlphaFoldDB" id="A0A8T8K8W6"/>
<keyword evidence="2" id="KW-1185">Reference proteome</keyword>
<dbReference type="Pfam" id="PF26119">
    <property type="entry name" value="DUF8036"/>
    <property type="match status" value="1"/>
</dbReference>
<organism evidence="1 2">
    <name type="scientific">Methanobacterium alkalithermotolerans</name>
    <dbReference type="NCBI Taxonomy" id="2731220"/>
    <lineage>
        <taxon>Archaea</taxon>
        <taxon>Methanobacteriati</taxon>
        <taxon>Methanobacteriota</taxon>
        <taxon>Methanomada group</taxon>
        <taxon>Methanobacteria</taxon>
        <taxon>Methanobacteriales</taxon>
        <taxon>Methanobacteriaceae</taxon>
        <taxon>Methanobacterium</taxon>
    </lineage>
</organism>
<evidence type="ECO:0000313" key="2">
    <source>
        <dbReference type="Proteomes" id="UP000681041"/>
    </source>
</evidence>
<dbReference type="Proteomes" id="UP000681041">
    <property type="component" value="Chromosome"/>
</dbReference>
<accession>A0A8T8K8W6</accession>
<dbReference type="KEGG" id="meme:HYG87_10545"/>
<sequence length="106" mass="12117">MGSEHYYILNAVALGIGVLNISLLLALVYVYKNTYSEVRSEFTLGLLVFAFLLLLQNFISTAFLAIQLFAPENMQIQEFYHPRMPLSFINIVQLIALSILFKITRK</sequence>